<evidence type="ECO:0000313" key="2">
    <source>
        <dbReference type="EMBL" id="MBP0727330.1"/>
    </source>
</evidence>
<dbReference type="Pfam" id="PF07441">
    <property type="entry name" value="BofA"/>
    <property type="match status" value="1"/>
</dbReference>
<comment type="caution">
    <text evidence="2">The sequence shown here is derived from an EMBL/GenBank/DDBJ whole genome shotgun (WGS) entry which is preliminary data.</text>
</comment>
<keyword evidence="1" id="KW-0812">Transmembrane</keyword>
<name>A0A940NMS4_9BACI</name>
<protein>
    <submittedName>
        <fullName evidence="2">Pro-sigmaK processing inhibitor BofA family protein</fullName>
    </submittedName>
</protein>
<dbReference type="EMBL" id="JAGIYQ010000024">
    <property type="protein sequence ID" value="MBP0727330.1"/>
    <property type="molecule type" value="Genomic_DNA"/>
</dbReference>
<dbReference type="RefSeq" id="WP_209407666.1">
    <property type="nucleotide sequence ID" value="NZ_JAGIYQ010000024.1"/>
</dbReference>
<feature type="transmembrane region" description="Helical" evidence="1">
    <location>
        <begin position="6"/>
        <end position="26"/>
    </location>
</feature>
<keyword evidence="3" id="KW-1185">Reference proteome</keyword>
<accession>A0A940NMS4</accession>
<keyword evidence="1" id="KW-1133">Transmembrane helix</keyword>
<evidence type="ECO:0000256" key="1">
    <source>
        <dbReference type="SAM" id="Phobius"/>
    </source>
</evidence>
<keyword evidence="1" id="KW-0472">Membrane</keyword>
<organism evidence="2 3">
    <name type="scientific">Gottfriedia endophytica</name>
    <dbReference type="NCBI Taxonomy" id="2820819"/>
    <lineage>
        <taxon>Bacteria</taxon>
        <taxon>Bacillati</taxon>
        <taxon>Bacillota</taxon>
        <taxon>Bacilli</taxon>
        <taxon>Bacillales</taxon>
        <taxon>Bacillaceae</taxon>
        <taxon>Gottfriedia</taxon>
    </lineage>
</organism>
<feature type="transmembrane region" description="Helical" evidence="1">
    <location>
        <begin position="33"/>
        <end position="56"/>
    </location>
</feature>
<feature type="transmembrane region" description="Helical" evidence="1">
    <location>
        <begin position="62"/>
        <end position="86"/>
    </location>
</feature>
<dbReference type="AlphaFoldDB" id="A0A940NMS4"/>
<dbReference type="InterPro" id="IPR010001">
    <property type="entry name" value="BofA"/>
</dbReference>
<gene>
    <name evidence="2" type="ORF">J5Y03_19505</name>
</gene>
<proteinExistence type="predicted"/>
<evidence type="ECO:0000313" key="3">
    <source>
        <dbReference type="Proteomes" id="UP000682134"/>
    </source>
</evidence>
<reference evidence="2" key="1">
    <citation type="submission" date="2021-04" db="EMBL/GenBank/DDBJ databases">
        <title>Genome seq and assembly of Bacillus sp.</title>
        <authorList>
            <person name="Chhetri G."/>
        </authorList>
    </citation>
    <scope>NUCLEOTIDE SEQUENCE</scope>
    <source>
        <strain evidence="2">RG28</strain>
    </source>
</reference>
<dbReference type="NCBIfam" id="TIGR02862">
    <property type="entry name" value="spore_BofA"/>
    <property type="match status" value="1"/>
</dbReference>
<dbReference type="Proteomes" id="UP000682134">
    <property type="component" value="Unassembled WGS sequence"/>
</dbReference>
<sequence>MSSFIIISVLILLIVFMLLIGVPLNVLKVLGRIAGRIFISVLLLFVLNLVFSSFGYHLPINYFTIAFTGVLGIPGLAALSVISIYMV</sequence>